<name>A0A7R9V042_9CHLO</name>
<feature type="region of interest" description="Disordered" evidence="1">
    <location>
        <begin position="560"/>
        <end position="587"/>
    </location>
</feature>
<dbReference type="GO" id="GO:1990817">
    <property type="term" value="F:poly(A) RNA polymerase activity"/>
    <property type="evidence" value="ECO:0007669"/>
    <property type="project" value="InterPro"/>
</dbReference>
<feature type="region of interest" description="Disordered" evidence="1">
    <location>
        <begin position="36"/>
        <end position="106"/>
    </location>
</feature>
<evidence type="ECO:0000259" key="2">
    <source>
        <dbReference type="Pfam" id="PF22600"/>
    </source>
</evidence>
<feature type="compositionally biased region" description="Gly residues" evidence="1">
    <location>
        <begin position="510"/>
        <end position="522"/>
    </location>
</feature>
<dbReference type="InterPro" id="IPR043519">
    <property type="entry name" value="NT_sf"/>
</dbReference>
<dbReference type="InterPro" id="IPR054708">
    <property type="entry name" value="MTPAP-like_central"/>
</dbReference>
<protein>
    <recommendedName>
        <fullName evidence="2">Poly(A) RNA polymerase mitochondrial-like central palm domain-containing protein</fullName>
    </recommendedName>
</protein>
<organism evidence="3">
    <name type="scientific">Chlamydomonas euryale</name>
    <dbReference type="NCBI Taxonomy" id="1486919"/>
    <lineage>
        <taxon>Eukaryota</taxon>
        <taxon>Viridiplantae</taxon>
        <taxon>Chlorophyta</taxon>
        <taxon>core chlorophytes</taxon>
        <taxon>Chlorophyceae</taxon>
        <taxon>CS clade</taxon>
        <taxon>Chlamydomonadales</taxon>
        <taxon>Chlamydomonadaceae</taxon>
        <taxon>Chlamydomonas</taxon>
    </lineage>
</organism>
<dbReference type="InterPro" id="IPR045862">
    <property type="entry name" value="Trf4-like"/>
</dbReference>
<feature type="domain" description="Poly(A) RNA polymerase mitochondrial-like central palm" evidence="2">
    <location>
        <begin position="170"/>
        <end position="311"/>
    </location>
</feature>
<evidence type="ECO:0000256" key="1">
    <source>
        <dbReference type="SAM" id="MobiDB-lite"/>
    </source>
</evidence>
<dbReference type="EMBL" id="HBEC01000164">
    <property type="protein sequence ID" value="CAD8280057.1"/>
    <property type="molecule type" value="Transcribed_RNA"/>
</dbReference>
<dbReference type="GO" id="GO:0003729">
    <property type="term" value="F:mRNA binding"/>
    <property type="evidence" value="ECO:0007669"/>
    <property type="project" value="TreeGrafter"/>
</dbReference>
<evidence type="ECO:0000313" key="3">
    <source>
        <dbReference type="EMBL" id="CAD8280057.1"/>
    </source>
</evidence>
<reference evidence="3" key="1">
    <citation type="submission" date="2021-01" db="EMBL/GenBank/DDBJ databases">
        <authorList>
            <person name="Corre E."/>
            <person name="Pelletier E."/>
            <person name="Niang G."/>
            <person name="Scheremetjew M."/>
            <person name="Finn R."/>
            <person name="Kale V."/>
            <person name="Holt S."/>
            <person name="Cochrane G."/>
            <person name="Meng A."/>
            <person name="Brown T."/>
            <person name="Cohen L."/>
        </authorList>
    </citation>
    <scope>NUCLEOTIDE SEQUENCE</scope>
    <source>
        <strain evidence="3">CCMP219</strain>
    </source>
</reference>
<dbReference type="Gene3D" id="3.30.460.10">
    <property type="entry name" value="Beta Polymerase, domain 2"/>
    <property type="match status" value="1"/>
</dbReference>
<dbReference type="AlphaFoldDB" id="A0A7R9V042"/>
<dbReference type="Gene3D" id="1.10.1410.10">
    <property type="match status" value="1"/>
</dbReference>
<feature type="compositionally biased region" description="Low complexity" evidence="1">
    <location>
        <begin position="36"/>
        <end position="45"/>
    </location>
</feature>
<dbReference type="CDD" id="cd05402">
    <property type="entry name" value="NT_PAP_TUTase"/>
    <property type="match status" value="1"/>
</dbReference>
<dbReference type="SUPFAM" id="SSF81631">
    <property type="entry name" value="PAP/OAS1 substrate-binding domain"/>
    <property type="match status" value="1"/>
</dbReference>
<dbReference type="GO" id="GO:0043634">
    <property type="term" value="P:polyadenylation-dependent ncRNA catabolic process"/>
    <property type="evidence" value="ECO:0007669"/>
    <property type="project" value="TreeGrafter"/>
</dbReference>
<dbReference type="GO" id="GO:0005730">
    <property type="term" value="C:nucleolus"/>
    <property type="evidence" value="ECO:0007669"/>
    <property type="project" value="TreeGrafter"/>
</dbReference>
<dbReference type="Pfam" id="PF22600">
    <property type="entry name" value="MTPAP-like_central"/>
    <property type="match status" value="1"/>
</dbReference>
<gene>
    <name evidence="3" type="ORF">CEUR00632_LOCUS92</name>
</gene>
<feature type="compositionally biased region" description="Gly residues" evidence="1">
    <location>
        <begin position="491"/>
        <end position="502"/>
    </location>
</feature>
<feature type="region of interest" description="Disordered" evidence="1">
    <location>
        <begin position="482"/>
        <end position="522"/>
    </location>
</feature>
<accession>A0A7R9V042</accession>
<dbReference type="GO" id="GO:0031123">
    <property type="term" value="P:RNA 3'-end processing"/>
    <property type="evidence" value="ECO:0007669"/>
    <property type="project" value="TreeGrafter"/>
</dbReference>
<sequence length="587" mass="61961">MATPLMLDGGSPSSRAAALPHVTRVCNFNAARNAASTASLSAAASRQGMPASRAPSTSPRLRLRGPRDECAQLPLTAASASRRQPPAGRVAAAKFEHQQQHQQRRWQRREEVLVEEVLGTCSGVGTSGRGVGPRRSGHPSSMDGSRSHSRSPREPAQASGSRAEDPYTPLHREVEAFVRAMAPTEEEQAAKREVVESVRVAACSAFPESQSRLDVRLFGSFANGLATWDSDVDLVITGIHAPSQRTGAYSERDRNRVASRLRKLSDTMRQLRRPHAAQSTVVARARIPILKLRTRNNVAVDVSIGDGSAVNAAVYIAGQARSYPPLGPLVATLRAYLKHLGLADVATGGLGSYSLCNMVLAHLQEELKAGRDIFDLGESLYSFLLRYSAEFDYERDAVSVRCGGVVPRDVLKCGADGMGFVGDGGGARRYGAGMETLRWQRLCVDCPLSGHDVAGGTFRIREVADAFAGGARSLEAAAHRMMHGHASSISRGGGGGGAGSGARGSSSRAGGRGSGNRDGGGGRGASLLSSLFDLDHALARNVSASRSPYFEVVGGNERAAMTSAAPSAEDPDEYGDELLALPTLSAR</sequence>
<dbReference type="PANTHER" id="PTHR23092">
    <property type="entry name" value="POLY(A) RNA POLYMERASE"/>
    <property type="match status" value="1"/>
</dbReference>
<dbReference type="PANTHER" id="PTHR23092:SF15">
    <property type="entry name" value="INACTIVE NON-CANONICAL POLY(A) RNA POLYMERASE PROTEIN TRF4-2-RELATED"/>
    <property type="match status" value="1"/>
</dbReference>
<feature type="region of interest" description="Disordered" evidence="1">
    <location>
        <begin position="122"/>
        <end position="168"/>
    </location>
</feature>
<dbReference type="GO" id="GO:0031499">
    <property type="term" value="C:TRAMP complex"/>
    <property type="evidence" value="ECO:0007669"/>
    <property type="project" value="TreeGrafter"/>
</dbReference>
<dbReference type="SUPFAM" id="SSF81301">
    <property type="entry name" value="Nucleotidyltransferase"/>
    <property type="match status" value="1"/>
</dbReference>
<proteinExistence type="predicted"/>